<dbReference type="EMBL" id="UHFO01000001">
    <property type="protein sequence ID" value="SUN64236.1"/>
    <property type="molecule type" value="Genomic_DNA"/>
</dbReference>
<dbReference type="RefSeq" id="WP_231872345.1">
    <property type="nucleotide sequence ID" value="NZ_CBCRYK010000018.1"/>
</dbReference>
<keyword evidence="1" id="KW-0812">Transmembrane</keyword>
<evidence type="ECO:0000313" key="3">
    <source>
        <dbReference type="Proteomes" id="UP000254559"/>
    </source>
</evidence>
<evidence type="ECO:0000313" key="2">
    <source>
        <dbReference type="EMBL" id="SUN64236.1"/>
    </source>
</evidence>
<dbReference type="Proteomes" id="UP000254559">
    <property type="component" value="Unassembled WGS sequence"/>
</dbReference>
<reference evidence="2 3" key="1">
    <citation type="submission" date="2018-06" db="EMBL/GenBank/DDBJ databases">
        <authorList>
            <consortium name="Pathogen Informatics"/>
            <person name="Doyle S."/>
        </authorList>
    </citation>
    <scope>NUCLEOTIDE SEQUENCE [LARGE SCALE GENOMIC DNA]</scope>
    <source>
        <strain evidence="2 3">NCTC11564</strain>
    </source>
</reference>
<keyword evidence="1" id="KW-0472">Membrane</keyword>
<accession>A0A9X8T5A1</accession>
<comment type="caution">
    <text evidence="2">The sequence shown here is derived from an EMBL/GenBank/DDBJ whole genome shotgun (WGS) entry which is preliminary data.</text>
</comment>
<dbReference type="AlphaFoldDB" id="A0A9X8T5A1"/>
<sequence length="79" mass="8780">MLLGQKDLRESEVAQKRAQRVFALLNEPQTPLARAVANSNKKLEHLPQTGDKSPQLLLISLGFASLLMVIPLAYIRSKN</sequence>
<proteinExistence type="predicted"/>
<keyword evidence="1" id="KW-1133">Transmembrane helix</keyword>
<protein>
    <submittedName>
        <fullName evidence="2">Truncated reticulocyte binding protein</fullName>
    </submittedName>
</protein>
<organism evidence="2 3">
    <name type="scientific">Streptococcus dysgalactiae subsp. equisimilis</name>
    <name type="common">Streptococcus equisimilis</name>
    <dbReference type="NCBI Taxonomy" id="119602"/>
    <lineage>
        <taxon>Bacteria</taxon>
        <taxon>Bacillati</taxon>
        <taxon>Bacillota</taxon>
        <taxon>Bacilli</taxon>
        <taxon>Lactobacillales</taxon>
        <taxon>Streptococcaceae</taxon>
        <taxon>Streptococcus</taxon>
    </lineage>
</organism>
<name>A0A9X8T5A1_STREQ</name>
<feature type="transmembrane region" description="Helical" evidence="1">
    <location>
        <begin position="56"/>
        <end position="75"/>
    </location>
</feature>
<dbReference type="NCBIfam" id="TIGR01167">
    <property type="entry name" value="LPXTG_anchor"/>
    <property type="match status" value="1"/>
</dbReference>
<evidence type="ECO:0000256" key="1">
    <source>
        <dbReference type="SAM" id="Phobius"/>
    </source>
</evidence>
<gene>
    <name evidence="2" type="ORF">NCTC11564_01470</name>
</gene>